<dbReference type="Proteomes" id="UP001161389">
    <property type="component" value="Unassembled WGS sequence"/>
</dbReference>
<dbReference type="HAMAP" id="MF_00697">
    <property type="entry name" value="UPF0276"/>
    <property type="match status" value="1"/>
</dbReference>
<protein>
    <recommendedName>
        <fullName evidence="1">UPF0276 protein GCM10007876_01220</fullName>
    </recommendedName>
</protein>
<dbReference type="Pfam" id="PF05114">
    <property type="entry name" value="MbnB_TglH_ChrH"/>
    <property type="match status" value="1"/>
</dbReference>
<comment type="similarity">
    <text evidence="1">Belongs to the UPF0276 family.</text>
</comment>
<gene>
    <name evidence="2" type="ORF">GCM10007876_01220</name>
</gene>
<dbReference type="InterPro" id="IPR036237">
    <property type="entry name" value="Xyl_isomerase-like_sf"/>
</dbReference>
<dbReference type="PANTHER" id="PTHR42194:SF1">
    <property type="entry name" value="UPF0276 PROTEIN HI_1600"/>
    <property type="match status" value="1"/>
</dbReference>
<evidence type="ECO:0000313" key="2">
    <source>
        <dbReference type="EMBL" id="GLQ29644.1"/>
    </source>
</evidence>
<dbReference type="SUPFAM" id="SSF51658">
    <property type="entry name" value="Xylose isomerase-like"/>
    <property type="match status" value="1"/>
</dbReference>
<proteinExistence type="inferred from homology"/>
<reference evidence="2" key="2">
    <citation type="submission" date="2023-01" db="EMBL/GenBank/DDBJ databases">
        <title>Draft genome sequence of Litoribrevibacter albus strain NBRC 110071.</title>
        <authorList>
            <person name="Sun Q."/>
            <person name="Mori K."/>
        </authorList>
    </citation>
    <scope>NUCLEOTIDE SEQUENCE</scope>
    <source>
        <strain evidence="2">NBRC 110071</strain>
    </source>
</reference>
<reference evidence="2" key="1">
    <citation type="journal article" date="2014" name="Int. J. Syst. Evol. Microbiol.">
        <title>Complete genome sequence of Corynebacterium casei LMG S-19264T (=DSM 44701T), isolated from a smear-ripened cheese.</title>
        <authorList>
            <consortium name="US DOE Joint Genome Institute (JGI-PGF)"/>
            <person name="Walter F."/>
            <person name="Albersmeier A."/>
            <person name="Kalinowski J."/>
            <person name="Ruckert C."/>
        </authorList>
    </citation>
    <scope>NUCLEOTIDE SEQUENCE</scope>
    <source>
        <strain evidence="2">NBRC 110071</strain>
    </source>
</reference>
<sequence>MNAINQTPQTITGAGLGLRRSLLSSLTGNDIVEAAANAIDFFEVAPENWIGIGGRLGRQLREISERTPVIAHGLSLSVGGSAPLNTQLVKDIKQFLDQHQMPIYSEHLSYCADDGQLYDLLPLPFTDEAVMHVAARIRQVQDILERRIAIENISYYLVPEQTMSEVEFINAVVKEADCDLLLDVNNVYVNSQNHNYQPEDYINQLEAEHVSYIHVAGHYREDDGLIIDTHGADVIDPVWSLLDQAYQRFGQLPTLLERDFNLPSLTDLKQELDVIKRIQARTQTTNTQTTNSQTTNNQTTNTRITGIQTQHKAVGGHHA</sequence>
<organism evidence="2 3">
    <name type="scientific">Litoribrevibacter albus</name>
    <dbReference type="NCBI Taxonomy" id="1473156"/>
    <lineage>
        <taxon>Bacteria</taxon>
        <taxon>Pseudomonadati</taxon>
        <taxon>Pseudomonadota</taxon>
        <taxon>Gammaproteobacteria</taxon>
        <taxon>Oceanospirillales</taxon>
        <taxon>Oceanospirillaceae</taxon>
        <taxon>Litoribrevibacter</taxon>
    </lineage>
</organism>
<dbReference type="Gene3D" id="3.20.20.150">
    <property type="entry name" value="Divalent-metal-dependent TIM barrel enzymes"/>
    <property type="match status" value="1"/>
</dbReference>
<name>A0AA37S7Q8_9GAMM</name>
<dbReference type="AlphaFoldDB" id="A0AA37S7Q8"/>
<accession>A0AA37S7Q8</accession>
<dbReference type="NCBIfam" id="NF003818">
    <property type="entry name" value="PRK05409.1"/>
    <property type="match status" value="1"/>
</dbReference>
<dbReference type="RefSeq" id="WP_284377528.1">
    <property type="nucleotide sequence ID" value="NZ_BSNM01000002.1"/>
</dbReference>
<evidence type="ECO:0000313" key="3">
    <source>
        <dbReference type="Proteomes" id="UP001161389"/>
    </source>
</evidence>
<dbReference type="InterPro" id="IPR007801">
    <property type="entry name" value="MbnB/TglH/ChrH"/>
</dbReference>
<dbReference type="PANTHER" id="PTHR42194">
    <property type="entry name" value="UPF0276 PROTEIN HI_1600"/>
    <property type="match status" value="1"/>
</dbReference>
<evidence type="ECO:0000256" key="1">
    <source>
        <dbReference type="HAMAP-Rule" id="MF_00697"/>
    </source>
</evidence>
<dbReference type="EMBL" id="BSNM01000002">
    <property type="protein sequence ID" value="GLQ29644.1"/>
    <property type="molecule type" value="Genomic_DNA"/>
</dbReference>
<keyword evidence="3" id="KW-1185">Reference proteome</keyword>
<comment type="caution">
    <text evidence="2">The sequence shown here is derived from an EMBL/GenBank/DDBJ whole genome shotgun (WGS) entry which is preliminary data.</text>
</comment>